<name>A0A7Z0WP86_9PSEU</name>
<dbReference type="EMBL" id="MSIF01000004">
    <property type="protein sequence ID" value="OLF11704.1"/>
    <property type="molecule type" value="Genomic_DNA"/>
</dbReference>
<dbReference type="PANTHER" id="PTHR22870">
    <property type="entry name" value="REGULATOR OF CHROMOSOME CONDENSATION"/>
    <property type="match status" value="1"/>
</dbReference>
<dbReference type="OrthoDB" id="9796385at2"/>
<evidence type="ECO:0000313" key="2">
    <source>
        <dbReference type="EMBL" id="OLF11704.1"/>
    </source>
</evidence>
<gene>
    <name evidence="2" type="ORF">BLA60_12330</name>
</gene>
<dbReference type="Pfam" id="PF00415">
    <property type="entry name" value="RCC1"/>
    <property type="match status" value="1"/>
</dbReference>
<reference evidence="2 3" key="1">
    <citation type="submission" date="2016-12" db="EMBL/GenBank/DDBJ databases">
        <title>The draft genome sequence of Actinophytocola xinjiangensis.</title>
        <authorList>
            <person name="Wang W."/>
            <person name="Yuan L."/>
        </authorList>
    </citation>
    <scope>NUCLEOTIDE SEQUENCE [LARGE SCALE GENOMIC DNA]</scope>
    <source>
        <strain evidence="2 3">CGMCC 4.4663</strain>
    </source>
</reference>
<dbReference type="AlphaFoldDB" id="A0A7Z0WP86"/>
<accession>A0A7Z0WP86</accession>
<dbReference type="InterPro" id="IPR009091">
    <property type="entry name" value="RCC1/BLIP-II"/>
</dbReference>
<dbReference type="Proteomes" id="UP000185696">
    <property type="component" value="Unassembled WGS sequence"/>
</dbReference>
<keyword evidence="1" id="KW-0677">Repeat</keyword>
<dbReference type="SUPFAM" id="SSF50985">
    <property type="entry name" value="RCC1/BLIP-II"/>
    <property type="match status" value="1"/>
</dbReference>
<dbReference type="PANTHER" id="PTHR22870:SF408">
    <property type="entry name" value="OS09G0560450 PROTEIN"/>
    <property type="match status" value="1"/>
</dbReference>
<evidence type="ECO:0000313" key="3">
    <source>
        <dbReference type="Proteomes" id="UP000185696"/>
    </source>
</evidence>
<dbReference type="InterPro" id="IPR051210">
    <property type="entry name" value="Ub_ligase/GEF_domain"/>
</dbReference>
<dbReference type="Gene3D" id="2.130.10.30">
    <property type="entry name" value="Regulator of chromosome condensation 1/beta-lactamase-inhibitor protein II"/>
    <property type="match status" value="1"/>
</dbReference>
<keyword evidence="3" id="KW-1185">Reference proteome</keyword>
<dbReference type="InterPro" id="IPR000408">
    <property type="entry name" value="Reg_chr_condens"/>
</dbReference>
<organism evidence="2 3">
    <name type="scientific">Actinophytocola xinjiangensis</name>
    <dbReference type="NCBI Taxonomy" id="485602"/>
    <lineage>
        <taxon>Bacteria</taxon>
        <taxon>Bacillati</taxon>
        <taxon>Actinomycetota</taxon>
        <taxon>Actinomycetes</taxon>
        <taxon>Pseudonocardiales</taxon>
        <taxon>Pseudonocardiaceae</taxon>
    </lineage>
</organism>
<comment type="caution">
    <text evidence="2">The sequence shown here is derived from an EMBL/GenBank/DDBJ whole genome shotgun (WGS) entry which is preliminary data.</text>
</comment>
<evidence type="ECO:0000256" key="1">
    <source>
        <dbReference type="ARBA" id="ARBA00022737"/>
    </source>
</evidence>
<sequence>MMTIPEHVKGYRTDHLTWGGPDPSGRAAGLTFAGTTTEAPLDGHEFTVGTVWNRPVPCARDCLYTWGSNFGRRGVGTTTSSVSTPTPVAGLTGVTRLSTGQSIYALRSDGTVWAWGDSFEGALGNGSTGPALRPVRVPIPDTSQIVEVDGRRALDTGGTVWTWGHNGSGDLGIGHTWYVGFTPQRAHVSGVTALVGGAAVVPSP</sequence>
<protein>
    <recommendedName>
        <fullName evidence="4">Regulator of Chromosome Condensation (RCC1) repeat protein</fullName>
    </recommendedName>
</protein>
<proteinExistence type="predicted"/>
<evidence type="ECO:0008006" key="4">
    <source>
        <dbReference type="Google" id="ProtNLM"/>
    </source>
</evidence>